<dbReference type="HOGENOM" id="CLU_1797225_0_0_1"/>
<keyword evidence="2" id="KW-1185">Reference proteome</keyword>
<evidence type="ECO:0000313" key="2">
    <source>
        <dbReference type="Proteomes" id="UP000054018"/>
    </source>
</evidence>
<organism evidence="1 2">
    <name type="scientific">Pisolithus microcarpus 441</name>
    <dbReference type="NCBI Taxonomy" id="765257"/>
    <lineage>
        <taxon>Eukaryota</taxon>
        <taxon>Fungi</taxon>
        <taxon>Dikarya</taxon>
        <taxon>Basidiomycota</taxon>
        <taxon>Agaricomycotina</taxon>
        <taxon>Agaricomycetes</taxon>
        <taxon>Agaricomycetidae</taxon>
        <taxon>Boletales</taxon>
        <taxon>Sclerodermatineae</taxon>
        <taxon>Pisolithaceae</taxon>
        <taxon>Pisolithus</taxon>
    </lineage>
</organism>
<protein>
    <submittedName>
        <fullName evidence="1">Uncharacterized protein</fullName>
    </submittedName>
</protein>
<gene>
    <name evidence="1" type="ORF">PISMIDRAFT_14534</name>
</gene>
<dbReference type="EMBL" id="KN833810">
    <property type="protein sequence ID" value="KIK18238.1"/>
    <property type="molecule type" value="Genomic_DNA"/>
</dbReference>
<dbReference type="AlphaFoldDB" id="A0A0C9ZE64"/>
<reference evidence="2" key="2">
    <citation type="submission" date="2015-01" db="EMBL/GenBank/DDBJ databases">
        <title>Evolutionary Origins and Diversification of the Mycorrhizal Mutualists.</title>
        <authorList>
            <consortium name="DOE Joint Genome Institute"/>
            <consortium name="Mycorrhizal Genomics Consortium"/>
            <person name="Kohler A."/>
            <person name="Kuo A."/>
            <person name="Nagy L.G."/>
            <person name="Floudas D."/>
            <person name="Copeland A."/>
            <person name="Barry K.W."/>
            <person name="Cichocki N."/>
            <person name="Veneault-Fourrey C."/>
            <person name="LaButti K."/>
            <person name="Lindquist E.A."/>
            <person name="Lipzen A."/>
            <person name="Lundell T."/>
            <person name="Morin E."/>
            <person name="Murat C."/>
            <person name="Riley R."/>
            <person name="Ohm R."/>
            <person name="Sun H."/>
            <person name="Tunlid A."/>
            <person name="Henrissat B."/>
            <person name="Grigoriev I.V."/>
            <person name="Hibbett D.S."/>
            <person name="Martin F."/>
        </authorList>
    </citation>
    <scope>NUCLEOTIDE SEQUENCE [LARGE SCALE GENOMIC DNA]</scope>
    <source>
        <strain evidence="2">441</strain>
    </source>
</reference>
<proteinExistence type="predicted"/>
<sequence length="173" mass="18546">MTATPIPQLTMPLIGTLLAPFGIVGLSNSPRSGDLLSMLRTGPDMAQHPHRMAKFLSTNITLVHPSAVLDWPPLKFVGFVPILLYLRNLRAGLVQGGSARAEPDALFCTSIATVGHPSAIVALCRPVSANPRLTSAYLHLRPPASVSVGDRRSRPKLNIGTLWLWVALSSTVQ</sequence>
<evidence type="ECO:0000313" key="1">
    <source>
        <dbReference type="EMBL" id="KIK18238.1"/>
    </source>
</evidence>
<dbReference type="Proteomes" id="UP000054018">
    <property type="component" value="Unassembled WGS sequence"/>
</dbReference>
<name>A0A0C9ZE64_9AGAM</name>
<reference evidence="1 2" key="1">
    <citation type="submission" date="2014-04" db="EMBL/GenBank/DDBJ databases">
        <authorList>
            <consortium name="DOE Joint Genome Institute"/>
            <person name="Kuo A."/>
            <person name="Kohler A."/>
            <person name="Costa M.D."/>
            <person name="Nagy L.G."/>
            <person name="Floudas D."/>
            <person name="Copeland A."/>
            <person name="Barry K.W."/>
            <person name="Cichocki N."/>
            <person name="Veneault-Fourrey C."/>
            <person name="LaButti K."/>
            <person name="Lindquist E.A."/>
            <person name="Lipzen A."/>
            <person name="Lundell T."/>
            <person name="Morin E."/>
            <person name="Murat C."/>
            <person name="Sun H."/>
            <person name="Tunlid A."/>
            <person name="Henrissat B."/>
            <person name="Grigoriev I.V."/>
            <person name="Hibbett D.S."/>
            <person name="Martin F."/>
            <person name="Nordberg H.P."/>
            <person name="Cantor M.N."/>
            <person name="Hua S.X."/>
        </authorList>
    </citation>
    <scope>NUCLEOTIDE SEQUENCE [LARGE SCALE GENOMIC DNA]</scope>
    <source>
        <strain evidence="1 2">441</strain>
    </source>
</reference>
<accession>A0A0C9ZE64</accession>